<feature type="transmembrane region" description="Helical" evidence="2">
    <location>
        <begin position="531"/>
        <end position="558"/>
    </location>
</feature>
<proteinExistence type="predicted"/>
<dbReference type="EMBL" id="CCKQ01003033">
    <property type="protein sequence ID" value="CDW74142.1"/>
    <property type="molecule type" value="Genomic_DNA"/>
</dbReference>
<sequence length="708" mass="82121">MNFDNYAKITSTTVPQMEDAFTPDGKKQNKDHVFDIKNVPMTSQAKARMLYQRPNSQMGGPEMYVTAGAQTMKRQISNAKDIMLMINRGELLNCYVCFIKPIEHYCNVCESGLCGSCKNEITQRNNACPHCRYREPVFLDIKVCKPLKSLIKKVKRNLLTEYDIQKAFKCKICKNLMLEPKSCQDCLTNFCQSCIQNKLCKENKCIECKINNPTLRKLHKSQTEILEKSQIQCRFCFEPQRYLDLINHEIDCPIRQNPQQRRNTNVKVLRVSPPGEKIHDNSFAPHNSSSERKRGNYKSGTFAKYVNNIVSRRESSKLHLSILTNEDLRGGQNMDISYTGQSENDHQSHNTVIMREDIHGERTSSFQQNRHNRLNNDQNISFLIHSNDSDIQKIHMSDYPYQLSPNTVKSRSSEKNSFALEHQRMMMMNVSEKSQHSSTSDEESQNSQEYGYEQQDQMGEFEYGQFDPENNSPGVRSTNPKRSSTAQLLKKQQQETLDKKSYSKEIFNGLSEWKTNFYANIHMENCSSDSLIFYFMFMLIGTFEMFMAMCVFFNYQVIENSNPNVPKFQVNHIIFASGVAIEVLYLLITRIYLGKAYFKYLRYKHTKLYCALTSIIQSIFGIIPSDMLIFFGYKGENEYEKKVLNLAWLRRIISLVRVSVQAFAISWVVEGEFNTTVLLAMVLYFVLLSIAICPQSSSYDAFSWYRRA</sequence>
<gene>
    <name evidence="3" type="primary">Contig13244.g14130</name>
    <name evidence="3" type="ORF">STYLEM_3136</name>
</gene>
<dbReference type="Proteomes" id="UP000039865">
    <property type="component" value="Unassembled WGS sequence"/>
</dbReference>
<feature type="transmembrane region" description="Helical" evidence="2">
    <location>
        <begin position="608"/>
        <end position="631"/>
    </location>
</feature>
<feature type="compositionally biased region" description="Polar residues" evidence="1">
    <location>
        <begin position="445"/>
        <end position="457"/>
    </location>
</feature>
<protein>
    <recommendedName>
        <fullName evidence="5">RING-type domain-containing protein</fullName>
    </recommendedName>
</protein>
<keyword evidence="2" id="KW-1133">Transmembrane helix</keyword>
<name>A0A077ZY35_STYLE</name>
<feature type="region of interest" description="Disordered" evidence="1">
    <location>
        <begin position="273"/>
        <end position="296"/>
    </location>
</feature>
<evidence type="ECO:0000313" key="3">
    <source>
        <dbReference type="EMBL" id="CDW74142.1"/>
    </source>
</evidence>
<feature type="compositionally biased region" description="Polar residues" evidence="1">
    <location>
        <begin position="468"/>
        <end position="491"/>
    </location>
</feature>
<accession>A0A077ZY35</accession>
<keyword evidence="2" id="KW-0812">Transmembrane</keyword>
<dbReference type="SUPFAM" id="SSF57850">
    <property type="entry name" value="RING/U-box"/>
    <property type="match status" value="1"/>
</dbReference>
<evidence type="ECO:0000313" key="4">
    <source>
        <dbReference type="Proteomes" id="UP000039865"/>
    </source>
</evidence>
<evidence type="ECO:0000256" key="2">
    <source>
        <dbReference type="SAM" id="Phobius"/>
    </source>
</evidence>
<organism evidence="3 4">
    <name type="scientific">Stylonychia lemnae</name>
    <name type="common">Ciliate</name>
    <dbReference type="NCBI Taxonomy" id="5949"/>
    <lineage>
        <taxon>Eukaryota</taxon>
        <taxon>Sar</taxon>
        <taxon>Alveolata</taxon>
        <taxon>Ciliophora</taxon>
        <taxon>Intramacronucleata</taxon>
        <taxon>Spirotrichea</taxon>
        <taxon>Stichotrichia</taxon>
        <taxon>Sporadotrichida</taxon>
        <taxon>Oxytrichidae</taxon>
        <taxon>Stylonychinae</taxon>
        <taxon>Stylonychia</taxon>
    </lineage>
</organism>
<keyword evidence="2" id="KW-0472">Membrane</keyword>
<feature type="transmembrane region" description="Helical" evidence="2">
    <location>
        <begin position="570"/>
        <end position="588"/>
    </location>
</feature>
<evidence type="ECO:0000256" key="1">
    <source>
        <dbReference type="SAM" id="MobiDB-lite"/>
    </source>
</evidence>
<dbReference type="Gene3D" id="3.30.40.10">
    <property type="entry name" value="Zinc/RING finger domain, C3HC4 (zinc finger)"/>
    <property type="match status" value="1"/>
</dbReference>
<keyword evidence="4" id="KW-1185">Reference proteome</keyword>
<evidence type="ECO:0008006" key="5">
    <source>
        <dbReference type="Google" id="ProtNLM"/>
    </source>
</evidence>
<reference evidence="3 4" key="1">
    <citation type="submission" date="2014-06" db="EMBL/GenBank/DDBJ databases">
        <authorList>
            <person name="Swart Estienne"/>
        </authorList>
    </citation>
    <scope>NUCLEOTIDE SEQUENCE [LARGE SCALE GENOMIC DNA]</scope>
    <source>
        <strain evidence="3 4">130c</strain>
    </source>
</reference>
<dbReference type="AlphaFoldDB" id="A0A077ZY35"/>
<dbReference type="InParanoid" id="A0A077ZY35"/>
<feature type="transmembrane region" description="Helical" evidence="2">
    <location>
        <begin position="675"/>
        <end position="693"/>
    </location>
</feature>
<feature type="region of interest" description="Disordered" evidence="1">
    <location>
        <begin position="430"/>
        <end position="496"/>
    </location>
</feature>
<dbReference type="InterPro" id="IPR013083">
    <property type="entry name" value="Znf_RING/FYVE/PHD"/>
</dbReference>